<accession>A0A4Q7VRU5</accession>
<keyword evidence="3" id="KW-1185">Reference proteome</keyword>
<name>A0A4Q7VRU5_9BURK</name>
<dbReference type="SUPFAM" id="SSF47336">
    <property type="entry name" value="ACP-like"/>
    <property type="match status" value="1"/>
</dbReference>
<dbReference type="PROSITE" id="PS50075">
    <property type="entry name" value="CARRIER"/>
    <property type="match status" value="1"/>
</dbReference>
<dbReference type="Pfam" id="PF00550">
    <property type="entry name" value="PP-binding"/>
    <property type="match status" value="1"/>
</dbReference>
<dbReference type="Proteomes" id="UP000293398">
    <property type="component" value="Unassembled WGS sequence"/>
</dbReference>
<dbReference type="OrthoDB" id="9778690at2"/>
<dbReference type="InterPro" id="IPR036736">
    <property type="entry name" value="ACP-like_sf"/>
</dbReference>
<reference evidence="2 3" key="1">
    <citation type="submission" date="2019-02" db="EMBL/GenBank/DDBJ databases">
        <title>Genomic Encyclopedia of Type Strains, Phase IV (KMG-IV): sequencing the most valuable type-strain genomes for metagenomic binning, comparative biology and taxonomic classification.</title>
        <authorList>
            <person name="Goeker M."/>
        </authorList>
    </citation>
    <scope>NUCLEOTIDE SEQUENCE [LARGE SCALE GENOMIC DNA]</scope>
    <source>
        <strain evidence="2 3">DSM 23814</strain>
    </source>
</reference>
<protein>
    <submittedName>
        <fullName evidence="2">Phosphopantetheine binding protein</fullName>
    </submittedName>
</protein>
<organism evidence="2 3">
    <name type="scientific">Advenella incenata</name>
    <dbReference type="NCBI Taxonomy" id="267800"/>
    <lineage>
        <taxon>Bacteria</taxon>
        <taxon>Pseudomonadati</taxon>
        <taxon>Pseudomonadota</taxon>
        <taxon>Betaproteobacteria</taxon>
        <taxon>Burkholderiales</taxon>
        <taxon>Alcaligenaceae</taxon>
    </lineage>
</organism>
<dbReference type="Gene3D" id="1.10.1200.10">
    <property type="entry name" value="ACP-like"/>
    <property type="match status" value="1"/>
</dbReference>
<dbReference type="EMBL" id="SHKO01000001">
    <property type="protein sequence ID" value="RZT99034.1"/>
    <property type="molecule type" value="Genomic_DNA"/>
</dbReference>
<sequence length="80" mass="8938">MNTTTVNQARDIVKKSIIDVLEIEEINNNDDFFNVGGCSLTALDVIEKINEQTGKKIPLREFLSDPTPDALAEILCDMKQ</sequence>
<gene>
    <name evidence="2" type="ORF">EV681_0815</name>
</gene>
<comment type="caution">
    <text evidence="2">The sequence shown here is derived from an EMBL/GenBank/DDBJ whole genome shotgun (WGS) entry which is preliminary data.</text>
</comment>
<dbReference type="InterPro" id="IPR009081">
    <property type="entry name" value="PP-bd_ACP"/>
</dbReference>
<evidence type="ECO:0000259" key="1">
    <source>
        <dbReference type="PROSITE" id="PS50075"/>
    </source>
</evidence>
<dbReference type="RefSeq" id="WP_130303336.1">
    <property type="nucleotide sequence ID" value="NZ_SHKO01000001.1"/>
</dbReference>
<feature type="domain" description="Carrier" evidence="1">
    <location>
        <begin position="4"/>
        <end position="79"/>
    </location>
</feature>
<dbReference type="AlphaFoldDB" id="A0A4Q7VRU5"/>
<evidence type="ECO:0000313" key="2">
    <source>
        <dbReference type="EMBL" id="RZT99034.1"/>
    </source>
</evidence>
<evidence type="ECO:0000313" key="3">
    <source>
        <dbReference type="Proteomes" id="UP000293398"/>
    </source>
</evidence>
<proteinExistence type="predicted"/>